<dbReference type="EMBL" id="RAXT01000237">
    <property type="protein sequence ID" value="RKG29085.1"/>
    <property type="molecule type" value="Genomic_DNA"/>
</dbReference>
<accession>A0A3A8E352</accession>
<dbReference type="OrthoDB" id="9762420at2"/>
<reference evidence="1 2" key="1">
    <citation type="submission" date="2018-09" db="EMBL/GenBank/DDBJ databases">
        <title>The draft genome of Acinetobacter spp. strains.</title>
        <authorList>
            <person name="Qin J."/>
            <person name="Feng Y."/>
            <person name="Zong Z."/>
        </authorList>
    </citation>
    <scope>NUCLEOTIDE SEQUENCE [LARGE SCALE GENOMIC DNA]</scope>
    <source>
        <strain evidence="1 2">WCHAc060115</strain>
    </source>
</reference>
<dbReference type="AlphaFoldDB" id="A0A3A8E352"/>
<proteinExistence type="predicted"/>
<comment type="caution">
    <text evidence="1">The sequence shown here is derived from an EMBL/GenBank/DDBJ whole genome shotgun (WGS) entry which is preliminary data.</text>
</comment>
<feature type="non-terminal residue" evidence="1">
    <location>
        <position position="1"/>
    </location>
</feature>
<dbReference type="Gene3D" id="2.30.110.50">
    <property type="match status" value="1"/>
</dbReference>
<dbReference type="RefSeq" id="WP_147395839.1">
    <property type="nucleotide sequence ID" value="NZ_RAXT01000237.1"/>
</dbReference>
<protein>
    <submittedName>
        <fullName evidence="1">Uncharacterized protein</fullName>
    </submittedName>
</protein>
<evidence type="ECO:0000313" key="2">
    <source>
        <dbReference type="Proteomes" id="UP000280405"/>
    </source>
</evidence>
<name>A0A3A8E352_9GAMM</name>
<feature type="non-terminal residue" evidence="1">
    <location>
        <position position="79"/>
    </location>
</feature>
<sequence length="79" mass="9168">WYYSPAWIPDLNGEDGVSRAGNSQLEKLNHNLSQYHNSQAKQFTAHSTVRDAQVGYWFTFTEHPEIEQHTDADKEFLIT</sequence>
<evidence type="ECO:0000313" key="1">
    <source>
        <dbReference type="EMBL" id="RKG29085.1"/>
    </source>
</evidence>
<dbReference type="Proteomes" id="UP000280405">
    <property type="component" value="Unassembled WGS sequence"/>
</dbReference>
<organism evidence="1 2">
    <name type="scientific">Acinetobacter rongchengensis</name>
    <dbReference type="NCBI Taxonomy" id="2419601"/>
    <lineage>
        <taxon>Bacteria</taxon>
        <taxon>Pseudomonadati</taxon>
        <taxon>Pseudomonadota</taxon>
        <taxon>Gammaproteobacteria</taxon>
        <taxon>Moraxellales</taxon>
        <taxon>Moraxellaceae</taxon>
        <taxon>Acinetobacter</taxon>
    </lineage>
</organism>
<keyword evidence="2" id="KW-1185">Reference proteome</keyword>
<gene>
    <name evidence="1" type="ORF">D7V20_19700</name>
</gene>